<gene>
    <name evidence="2" type="ORF">J4032_33060</name>
</gene>
<evidence type="ECO:0000313" key="2">
    <source>
        <dbReference type="EMBL" id="UNM15647.1"/>
    </source>
</evidence>
<dbReference type="InterPro" id="IPR045383">
    <property type="entry name" value="DUF6528"/>
</dbReference>
<evidence type="ECO:0008006" key="4">
    <source>
        <dbReference type="Google" id="ProtNLM"/>
    </source>
</evidence>
<protein>
    <recommendedName>
        <fullName evidence="4">Secreted protein</fullName>
    </recommendedName>
</protein>
<evidence type="ECO:0000313" key="3">
    <source>
        <dbReference type="Proteomes" id="UP000828924"/>
    </source>
</evidence>
<name>A0ABY3WSP0_9ACTN</name>
<keyword evidence="1" id="KW-0732">Signal</keyword>
<keyword evidence="3" id="KW-1185">Reference proteome</keyword>
<sequence>MRTLAGALALCLLAMGAAPPPAGLPGPGGPDLLVTDQASRRVLLLDGARGVWDPEAEPAVVKWAFSPVGDARYADLEPARSWVYPDEAKVRTHRGRVYVLVTASFGFAAVVEYPSGRRYWGDALAPGGIGVNPHSIELLPDGRVAVAGSTGGVVRLYAAAQGPRGVPFASYRLDDAHGLQWDERRGVLWALGGDRLVVLRAGGTGARPTLSAVFETPLPSPHGHDLARVAGRADRLWVTTGSAVYQYAPGRNVFLRDFAGAAGISRARVKSVGDEPVGGRVASTVPEGGLGEAWWTRTVTVHRPDGTYRLVNGGLYKARWWLPAGW</sequence>
<dbReference type="Pfam" id="PF20138">
    <property type="entry name" value="DUF6528"/>
    <property type="match status" value="1"/>
</dbReference>
<dbReference type="Proteomes" id="UP000828924">
    <property type="component" value="Chromosome"/>
</dbReference>
<dbReference type="SUPFAM" id="SSF75011">
    <property type="entry name" value="3-carboxy-cis,cis-mucoante lactonizing enzyme"/>
    <property type="match status" value="1"/>
</dbReference>
<feature type="chain" id="PRO_5045267417" description="Secreted protein" evidence="1">
    <location>
        <begin position="23"/>
        <end position="326"/>
    </location>
</feature>
<evidence type="ECO:0000256" key="1">
    <source>
        <dbReference type="SAM" id="SignalP"/>
    </source>
</evidence>
<accession>A0ABY3WSP0</accession>
<dbReference type="EMBL" id="CP071872">
    <property type="protein sequence ID" value="UNM15647.1"/>
    <property type="molecule type" value="Genomic_DNA"/>
</dbReference>
<dbReference type="RefSeq" id="WP_242337594.1">
    <property type="nucleotide sequence ID" value="NZ_CP071872.1"/>
</dbReference>
<reference evidence="2 3" key="1">
    <citation type="submission" date="2021-03" db="EMBL/GenBank/DDBJ databases">
        <title>Complete genome of Streptomyces formicae strain 1H-GS9 (DSM 100524).</title>
        <authorList>
            <person name="Atanasov K.E."/>
            <person name="Altabella T."/>
            <person name="Ferrer A."/>
        </authorList>
    </citation>
    <scope>NUCLEOTIDE SEQUENCE [LARGE SCALE GENOMIC DNA]</scope>
    <source>
        <strain evidence="2 3">1H-GS9</strain>
    </source>
</reference>
<feature type="signal peptide" evidence="1">
    <location>
        <begin position="1"/>
        <end position="22"/>
    </location>
</feature>
<organism evidence="2 3">
    <name type="scientific">Streptomyces formicae</name>
    <dbReference type="NCBI Taxonomy" id="1616117"/>
    <lineage>
        <taxon>Bacteria</taxon>
        <taxon>Bacillati</taxon>
        <taxon>Actinomycetota</taxon>
        <taxon>Actinomycetes</taxon>
        <taxon>Kitasatosporales</taxon>
        <taxon>Streptomycetaceae</taxon>
        <taxon>Streptomyces</taxon>
    </lineage>
</organism>
<proteinExistence type="predicted"/>